<keyword evidence="1" id="KW-0472">Membrane</keyword>
<reference evidence="2 3" key="1">
    <citation type="submission" date="2018-02" db="EMBL/GenBank/DDBJ databases">
        <title>The genomes of Aspergillus section Nigri reveals drivers in fungal speciation.</title>
        <authorList>
            <consortium name="DOE Joint Genome Institute"/>
            <person name="Vesth T.C."/>
            <person name="Nybo J."/>
            <person name="Theobald S."/>
            <person name="Brandl J."/>
            <person name="Frisvad J.C."/>
            <person name="Nielsen K.F."/>
            <person name="Lyhne E.K."/>
            <person name="Kogle M.E."/>
            <person name="Kuo A."/>
            <person name="Riley R."/>
            <person name="Clum A."/>
            <person name="Nolan M."/>
            <person name="Lipzen A."/>
            <person name="Salamov A."/>
            <person name="Henrissat B."/>
            <person name="Wiebenga A."/>
            <person name="De vries R.P."/>
            <person name="Grigoriev I.V."/>
            <person name="Mortensen U.H."/>
            <person name="Andersen M.R."/>
            <person name="Baker S.E."/>
        </authorList>
    </citation>
    <scope>NUCLEOTIDE SEQUENCE [LARGE SCALE GENOMIC DNA]</scope>
    <source>
        <strain evidence="2 3">CBS 114.51</strain>
    </source>
</reference>
<dbReference type="RefSeq" id="XP_025533051.1">
    <property type="nucleotide sequence ID" value="XM_025671042.1"/>
</dbReference>
<protein>
    <submittedName>
        <fullName evidence="2">Uncharacterized protein</fullName>
    </submittedName>
</protein>
<accession>A0A8T8XFS5</accession>
<feature type="transmembrane region" description="Helical" evidence="1">
    <location>
        <begin position="20"/>
        <end position="42"/>
    </location>
</feature>
<proteinExistence type="predicted"/>
<dbReference type="Proteomes" id="UP000249497">
    <property type="component" value="Unassembled WGS sequence"/>
</dbReference>
<keyword evidence="1" id="KW-1133">Transmembrane helix</keyword>
<sequence length="131" mass="14691">MIPRVEVLHIVRVWISSHRIASWSNCLCLVGFPIASSTVVAVDQTRHMDHILIFPHEDRSQGSSASTRTEERKISKNKTCGIHHELNTGHLTFSLLPFFPLCPRYTTLLRNNGRSLSGPERTSADDNGSAR</sequence>
<dbReference type="OrthoDB" id="10392272at2759"/>
<keyword evidence="3" id="KW-1185">Reference proteome</keyword>
<gene>
    <name evidence="2" type="ORF">BO86DRAFT_385146</name>
</gene>
<dbReference type="GeneID" id="37174734"/>
<evidence type="ECO:0000256" key="1">
    <source>
        <dbReference type="SAM" id="Phobius"/>
    </source>
</evidence>
<organism evidence="2 3">
    <name type="scientific">Aspergillus japonicus CBS 114.51</name>
    <dbReference type="NCBI Taxonomy" id="1448312"/>
    <lineage>
        <taxon>Eukaryota</taxon>
        <taxon>Fungi</taxon>
        <taxon>Dikarya</taxon>
        <taxon>Ascomycota</taxon>
        <taxon>Pezizomycotina</taxon>
        <taxon>Eurotiomycetes</taxon>
        <taxon>Eurotiomycetidae</taxon>
        <taxon>Eurotiales</taxon>
        <taxon>Aspergillaceae</taxon>
        <taxon>Aspergillus</taxon>
        <taxon>Aspergillus subgen. Circumdati</taxon>
    </lineage>
</organism>
<name>A0A8T8XFS5_ASPJA</name>
<dbReference type="AlphaFoldDB" id="A0A8T8XFS5"/>
<keyword evidence="1" id="KW-0812">Transmembrane</keyword>
<dbReference type="EMBL" id="KZ824771">
    <property type="protein sequence ID" value="RAH87157.1"/>
    <property type="molecule type" value="Genomic_DNA"/>
</dbReference>
<evidence type="ECO:0000313" key="3">
    <source>
        <dbReference type="Proteomes" id="UP000249497"/>
    </source>
</evidence>
<evidence type="ECO:0000313" key="2">
    <source>
        <dbReference type="EMBL" id="RAH87157.1"/>
    </source>
</evidence>